<organism evidence="9 10">
    <name type="scientific">Polyodon spathula</name>
    <name type="common">North American paddlefish</name>
    <name type="synonym">Squalus spathula</name>
    <dbReference type="NCBI Taxonomy" id="7913"/>
    <lineage>
        <taxon>Eukaryota</taxon>
        <taxon>Metazoa</taxon>
        <taxon>Chordata</taxon>
        <taxon>Craniata</taxon>
        <taxon>Vertebrata</taxon>
        <taxon>Euteleostomi</taxon>
        <taxon>Actinopterygii</taxon>
        <taxon>Chondrostei</taxon>
        <taxon>Acipenseriformes</taxon>
        <taxon>Polyodontidae</taxon>
        <taxon>Polyodon</taxon>
    </lineage>
</organism>
<dbReference type="InterPro" id="IPR016024">
    <property type="entry name" value="ARM-type_fold"/>
</dbReference>
<evidence type="ECO:0000313" key="10">
    <source>
        <dbReference type="Proteomes" id="UP001166093"/>
    </source>
</evidence>
<dbReference type="Pfam" id="PF08166">
    <property type="entry name" value="PELP1_HEAT"/>
    <property type="match status" value="1"/>
</dbReference>
<comment type="similarity">
    <text evidence="3">Belongs to the RIX1/PELP1 family.</text>
</comment>
<keyword evidence="6" id="KW-0539">Nucleus</keyword>
<dbReference type="Proteomes" id="UP001166093">
    <property type="component" value="Unassembled WGS sequence"/>
</dbReference>
<reference evidence="9" key="1">
    <citation type="journal article" date="2021" name="Cell">
        <title>Tracing the genetic footprints of vertebrate landing in non-teleost ray-finned fishes.</title>
        <authorList>
            <person name="Bi X."/>
            <person name="Wang K."/>
            <person name="Yang L."/>
            <person name="Pan H."/>
            <person name="Jiang H."/>
            <person name="Wei Q."/>
            <person name="Fang M."/>
            <person name="Yu H."/>
            <person name="Zhu C."/>
            <person name="Cai Y."/>
            <person name="He Y."/>
            <person name="Gan X."/>
            <person name="Zeng H."/>
            <person name="Yu D."/>
            <person name="Zhu Y."/>
            <person name="Jiang H."/>
            <person name="Qiu Q."/>
            <person name="Yang H."/>
            <person name="Zhang Y.E."/>
            <person name="Wang W."/>
            <person name="Zhu M."/>
            <person name="He S."/>
            <person name="Zhang G."/>
        </authorList>
    </citation>
    <scope>NUCLEOTIDE SEQUENCE</scope>
    <source>
        <strain evidence="9">Pddl_001</strain>
    </source>
</reference>
<protein>
    <submittedName>
        <fullName evidence="9">PELP1 protein</fullName>
    </submittedName>
</protein>
<keyword evidence="4" id="KW-0963">Cytoplasm</keyword>
<feature type="domain" description="Pre-rRNA-processing protein RIX1 N-terminal" evidence="8">
    <location>
        <begin position="22"/>
        <end position="189"/>
    </location>
</feature>
<feature type="domain" description="PELP1 middle" evidence="7">
    <location>
        <begin position="388"/>
        <end position="441"/>
    </location>
</feature>
<keyword evidence="5" id="KW-0677">Repeat</keyword>
<comment type="caution">
    <text evidence="9">The sequence shown here is derived from an EMBL/GenBank/DDBJ whole genome shotgun (WGS) entry which is preliminary data.</text>
</comment>
<accession>A0ABS2X904</accession>
<evidence type="ECO:0000256" key="5">
    <source>
        <dbReference type="ARBA" id="ARBA00022737"/>
    </source>
</evidence>
<feature type="non-terminal residue" evidence="9">
    <location>
        <position position="444"/>
    </location>
</feature>
<evidence type="ECO:0000256" key="3">
    <source>
        <dbReference type="ARBA" id="ARBA00010511"/>
    </source>
</evidence>
<dbReference type="PANTHER" id="PTHR34105:SF1">
    <property type="entry name" value="PROLINE-, GLUTAMIC ACID- AND LEUCINE-RICH PROTEIN 1"/>
    <property type="match status" value="1"/>
</dbReference>
<dbReference type="Pfam" id="PF08167">
    <property type="entry name" value="RIX1"/>
    <property type="match status" value="1"/>
</dbReference>
<evidence type="ECO:0000259" key="8">
    <source>
        <dbReference type="Pfam" id="PF08167"/>
    </source>
</evidence>
<evidence type="ECO:0000256" key="2">
    <source>
        <dbReference type="ARBA" id="ARBA00004496"/>
    </source>
</evidence>
<evidence type="ECO:0000256" key="4">
    <source>
        <dbReference type="ARBA" id="ARBA00022490"/>
    </source>
</evidence>
<dbReference type="EMBL" id="JAAWVQ010003917">
    <property type="protein sequence ID" value="MBN3270695.1"/>
    <property type="molecule type" value="Genomic_DNA"/>
</dbReference>
<proteinExistence type="inferred from homology"/>
<comment type="subcellular location">
    <subcellularLocation>
        <location evidence="2">Cytoplasm</location>
    </subcellularLocation>
    <subcellularLocation>
        <location evidence="1">Nucleus</location>
    </subcellularLocation>
</comment>
<dbReference type="InterPro" id="IPR012980">
    <property type="entry name" value="PELP1_middle"/>
</dbReference>
<feature type="non-terminal residue" evidence="9">
    <location>
        <position position="1"/>
    </location>
</feature>
<dbReference type="InterPro" id="IPR012583">
    <property type="entry name" value="RIX1_N"/>
</dbReference>
<dbReference type="PANTHER" id="PTHR34105">
    <property type="entry name" value="PROLINE-, GLUTAMIC ACID- AND LEUCINE-RICH PROTEIN 1"/>
    <property type="match status" value="1"/>
</dbReference>
<keyword evidence="10" id="KW-1185">Reference proteome</keyword>
<evidence type="ECO:0000256" key="1">
    <source>
        <dbReference type="ARBA" id="ARBA00004123"/>
    </source>
</evidence>
<evidence type="ECO:0000259" key="7">
    <source>
        <dbReference type="Pfam" id="PF08166"/>
    </source>
</evidence>
<evidence type="ECO:0000256" key="6">
    <source>
        <dbReference type="ARBA" id="ARBA00023242"/>
    </source>
</evidence>
<evidence type="ECO:0000313" key="9">
    <source>
        <dbReference type="EMBL" id="MBN3270695.1"/>
    </source>
</evidence>
<sequence length="444" mass="47915">MAATMWLHGTANLKITEGLITVLQRDRPEHLPAVLASYREHGVVSSQSESALGGLIGMSNAQLGSIKTRFSGLCLLAVLVSDGSTDLFQQHCLSWLRSLEQTIQSQDPLPTVELAVCVLRDLLQYSSQLPELAREIGLNSIPGILTSLLGLKPECHLAAMEGMRACMSFYPRACGSLRARAYFLSKLDSNSPKLQEKACSCYALLPSLGSGFTQGLRGHTEAWTQQLHCLLHTAHGILGQLYEGAETDPVQYEGPGGELPLAPLSERDPLLVLQLRQRYSGVSQTLSALLSSDVSVPVRLPVQSVLNLVCRALAVTPKNIGWLGDGPVKALVLPSVHSHSLHILSALIHTAGARLVQFSSALCRLFAQTLSAWSPACDTTLPGQQRAYSAVRVQLYNTLELWVKVGGASSGVLQGTYHHADVLLAHLIGDITTGADTVKVRYWH</sequence>
<gene>
    <name evidence="9" type="primary">Pelp1</name>
    <name evidence="9" type="ORF">GTO93_0003134</name>
</gene>
<dbReference type="SUPFAM" id="SSF48371">
    <property type="entry name" value="ARM repeat"/>
    <property type="match status" value="1"/>
</dbReference>
<name>A0ABS2X904_POLSP</name>